<name>A0A381NMK6_9ZZZZ</name>
<dbReference type="SUPFAM" id="SSF102110">
    <property type="entry name" value="(2r)-phospho-3-sulfolactate synthase ComA"/>
    <property type="match status" value="1"/>
</dbReference>
<dbReference type="InterPro" id="IPR036112">
    <property type="entry name" value="ComA_synth_sf"/>
</dbReference>
<accession>A0A381NMK6</accession>
<dbReference type="PANTHER" id="PTHR48413:SF1">
    <property type="entry name" value="PROTEIN HEAT-STRESS-ASSOCIATED 32"/>
    <property type="match status" value="1"/>
</dbReference>
<protein>
    <recommendedName>
        <fullName evidence="3">Phosphosulfolactate synthase</fullName>
    </recommendedName>
</protein>
<proteinExistence type="inferred from homology"/>
<reference evidence="2" key="1">
    <citation type="submission" date="2018-05" db="EMBL/GenBank/DDBJ databases">
        <authorList>
            <person name="Lanie J.A."/>
            <person name="Ng W.-L."/>
            <person name="Kazmierczak K.M."/>
            <person name="Andrzejewski T.M."/>
            <person name="Davidsen T.M."/>
            <person name="Wayne K.J."/>
            <person name="Tettelin H."/>
            <person name="Glass J.I."/>
            <person name="Rusch D."/>
            <person name="Podicherti R."/>
            <person name="Tsui H.-C.T."/>
            <person name="Winkler M.E."/>
        </authorList>
    </citation>
    <scope>NUCLEOTIDE SEQUENCE</scope>
</reference>
<organism evidence="2">
    <name type="scientific">marine metagenome</name>
    <dbReference type="NCBI Taxonomy" id="408172"/>
    <lineage>
        <taxon>unclassified sequences</taxon>
        <taxon>metagenomes</taxon>
        <taxon>ecological metagenomes</taxon>
    </lineage>
</organism>
<dbReference type="InterPro" id="IPR003830">
    <property type="entry name" value="ComA_synth"/>
</dbReference>
<dbReference type="InterPro" id="IPR013785">
    <property type="entry name" value="Aldolase_TIM"/>
</dbReference>
<evidence type="ECO:0000256" key="1">
    <source>
        <dbReference type="ARBA" id="ARBA00010424"/>
    </source>
</evidence>
<dbReference type="PANTHER" id="PTHR48413">
    <property type="match status" value="1"/>
</dbReference>
<evidence type="ECO:0000313" key="2">
    <source>
        <dbReference type="EMBL" id="SUZ55846.1"/>
    </source>
</evidence>
<dbReference type="Gene3D" id="3.20.20.70">
    <property type="entry name" value="Aldolase class I"/>
    <property type="match status" value="1"/>
</dbReference>
<gene>
    <name evidence="2" type="ORF">METZ01_LOCUS8700</name>
</gene>
<dbReference type="Pfam" id="PF02679">
    <property type="entry name" value="ComA"/>
    <property type="match status" value="1"/>
</dbReference>
<dbReference type="EMBL" id="UINC01000465">
    <property type="protein sequence ID" value="SUZ55846.1"/>
    <property type="molecule type" value="Genomic_DNA"/>
</dbReference>
<comment type="similarity">
    <text evidence="1">Belongs to the phosphosulfolactate synthase family.</text>
</comment>
<dbReference type="AlphaFoldDB" id="A0A381NMK6"/>
<evidence type="ECO:0008006" key="3">
    <source>
        <dbReference type="Google" id="ProtNLM"/>
    </source>
</evidence>
<sequence length="267" mass="29965">MTYLLQEIVPDRIKVKPRSAGITMMLDRCQGLAGTEDLIHMAGEYLDQIKLSFGTATLVSESFLRSKIDLVIDNGIDIYPGGTLMEVAYQQQNDIEYINWVKNCGFSMIEISNGIYSVSRKKRDDTIKRSKDAGLKVITEVGGKDSEVEMPISQICEDIIVDLDHGAEKVIIEGRESGKNIGVYDNEGNIMDKKVDAILDGINHRQNAIIWEAPHQHQQASFIRRFGSNVNLGNILPRDILGLEALRQGLRYETLVHFASENKLKNE</sequence>